<dbReference type="GO" id="GO:0045490">
    <property type="term" value="P:pectin catabolic process"/>
    <property type="evidence" value="ECO:0007669"/>
    <property type="project" value="InterPro"/>
</dbReference>
<dbReference type="GO" id="GO:0042597">
    <property type="term" value="C:periplasmic space"/>
    <property type="evidence" value="ECO:0007669"/>
    <property type="project" value="InterPro"/>
</dbReference>
<reference evidence="2" key="1">
    <citation type="submission" date="2016-10" db="EMBL/GenBank/DDBJ databases">
        <authorList>
            <person name="Varghese N."/>
            <person name="Submissions S."/>
        </authorList>
    </citation>
    <scope>NUCLEOTIDE SEQUENCE [LARGE SCALE GENOMIC DNA]</scope>
    <source>
        <strain evidence="2">CGMCC 1.4250</strain>
    </source>
</reference>
<dbReference type="InterPro" id="IPR010702">
    <property type="entry name" value="Pectate_lyase_2"/>
</dbReference>
<dbReference type="STRING" id="334253.SAMN04487943_101498"/>
<dbReference type="EMBL" id="FOTR01000001">
    <property type="protein sequence ID" value="SFL42852.1"/>
    <property type="molecule type" value="Genomic_DNA"/>
</dbReference>
<gene>
    <name evidence="1" type="ORF">SAMN04487943_101498</name>
</gene>
<sequence length="560" mass="63119">MKAVKRLLENDESRINAVIEFCDNVLKNGRDHYRENPSPLFCDGLNIDTLEQVKWRFSDAGEVVISNLATQQNLFRTLTSLSHVINEPKYKAAAIDAIRFHFDHLIDESGLLQWGGHKFIDLKTLEPVGAAEKNYVHELKNCFPFYDLMYEVNPKSTEKFIKAFWNAHVYDWEELDVGRHGAYGLALGTVWKHELVQRPSFRESLGLSFINTGNDLIYAGASLYRLNGDKDALRWAKHLAYQFVSARDKNTGLGAYQFTQPKKTEETDDDKITLSKFGDRAKRQFGPEFGEVALEAKVLREGGSNSIYGKNALMQQQIAEEIGEGANDMLDWTYDGLRSFATYAYIPESNSFRTMFTDGTDLTGYVLKRNGYYGKAGSMLESYFAHCGFLLSYSRAFLATGDIEFWHMSRSIAKGNGLGEIGDQPGREVNINLDTECSDPIALFAIIDLYKATTCEDYLNLGRAIGDNIVKRSYHKGYFTKDSTRIHAKFDTLEPFALVSLQAAIEDKLEAIPSFINGAGFISGDYQFPDGTTETVYDWELFNLKRGEDITVLIKGSGSP</sequence>
<dbReference type="Gene3D" id="3.90.105.40">
    <property type="match status" value="1"/>
</dbReference>
<dbReference type="Gene3D" id="2.30.30.880">
    <property type="match status" value="1"/>
</dbReference>
<name>A0A1I4HKY5_9BACI</name>
<accession>A0A1I4HKY5</accession>
<protein>
    <submittedName>
        <fullName evidence="1">Pectate lyase</fullName>
    </submittedName>
</protein>
<dbReference type="GO" id="GO:0016837">
    <property type="term" value="F:carbon-oxygen lyase activity, acting on polysaccharides"/>
    <property type="evidence" value="ECO:0007669"/>
    <property type="project" value="InterPro"/>
</dbReference>
<organism evidence="1 2">
    <name type="scientific">Gracilibacillus orientalis</name>
    <dbReference type="NCBI Taxonomy" id="334253"/>
    <lineage>
        <taxon>Bacteria</taxon>
        <taxon>Bacillati</taxon>
        <taxon>Bacillota</taxon>
        <taxon>Bacilli</taxon>
        <taxon>Bacillales</taxon>
        <taxon>Bacillaceae</taxon>
        <taxon>Gracilibacillus</taxon>
    </lineage>
</organism>
<dbReference type="Pfam" id="PF06917">
    <property type="entry name" value="Pectate_lyase_2"/>
    <property type="match status" value="1"/>
</dbReference>
<evidence type="ECO:0000313" key="1">
    <source>
        <dbReference type="EMBL" id="SFL42852.1"/>
    </source>
</evidence>
<dbReference type="OrthoDB" id="92725at2"/>
<dbReference type="Proteomes" id="UP000198565">
    <property type="component" value="Unassembled WGS sequence"/>
</dbReference>
<keyword evidence="1" id="KW-0456">Lyase</keyword>
<evidence type="ECO:0000313" key="2">
    <source>
        <dbReference type="Proteomes" id="UP000198565"/>
    </source>
</evidence>
<dbReference type="Gene3D" id="1.50.10.20">
    <property type="match status" value="1"/>
</dbReference>
<dbReference type="AlphaFoldDB" id="A0A1I4HKY5"/>
<keyword evidence="2" id="KW-1185">Reference proteome</keyword>
<dbReference type="RefSeq" id="WP_091480664.1">
    <property type="nucleotide sequence ID" value="NZ_FOTR01000001.1"/>
</dbReference>
<proteinExistence type="predicted"/>